<evidence type="ECO:0000313" key="20">
    <source>
        <dbReference type="Proteomes" id="UP000291022"/>
    </source>
</evidence>
<reference evidence="20" key="1">
    <citation type="submission" date="2016-06" db="EMBL/GenBank/DDBJ databases">
        <title>De novo assembly and RNA-Seq shows season-dependent expression and editing in black bear kidneys.</title>
        <authorList>
            <person name="Korstanje R."/>
            <person name="Srivastava A."/>
            <person name="Sarsani V.K."/>
            <person name="Sheehan S.M."/>
            <person name="Seger R.L."/>
            <person name="Barter M.E."/>
            <person name="Lindqvist C."/>
            <person name="Brody L.C."/>
            <person name="Mullikin J.C."/>
        </authorList>
    </citation>
    <scope>NUCLEOTIDE SEQUENCE [LARGE SCALE GENOMIC DNA]</scope>
</reference>
<evidence type="ECO:0000256" key="15">
    <source>
        <dbReference type="ARBA" id="ARBA00071249"/>
    </source>
</evidence>
<keyword evidence="9" id="KW-0995">Kinetochore</keyword>
<comment type="subcellular location">
    <subcellularLocation>
        <location evidence="2">Chromosome</location>
        <location evidence="2">Centromere</location>
        <location evidence="2">Kinetochore</location>
    </subcellularLocation>
    <subcellularLocation>
        <location evidence="1">Cytoplasm</location>
        <location evidence="1">Cytoskeleton</location>
        <location evidence="1">Microtubule organizing center</location>
        <location evidence="1">Centrosome</location>
    </subcellularLocation>
    <subcellularLocation>
        <location evidence="3">Cytoplasm</location>
        <location evidence="3">Cytoskeleton</location>
        <location evidence="3">Spindle pole</location>
    </subcellularLocation>
</comment>
<dbReference type="Ensembl" id="ENSUAMT00000038288.1">
    <property type="protein sequence ID" value="ENSUAMP00000034382.1"/>
    <property type="gene ID" value="ENSUAMG00000025271.1"/>
</dbReference>
<feature type="domain" description="TOG" evidence="18">
    <location>
        <begin position="216"/>
        <end position="446"/>
    </location>
</feature>
<accession>A0A452SNX0</accession>
<sequence length="1614" mass="180566">MLVALAAKCLTGLAVGLRKKFGQYAGHVVPTILEKFKEKKPQVVQALQEAIDAIFLTTTLQNISEDVLAVMDNKNPTIKQQTSLFIARSFRHCTASTLPKSLLKPFCAALLKHINDSAPEVRDAAFEALGTALKVVGEKAVNPFLADVDKLKLDKIKECSEKVELVHGKKSGLAADKKEFKPVPGRTATSGAAGDKDTKDISAPKPGPLKKAPATKIEVCEEKASAVLPATCIQLLDSSNWKERLACMEEFQKAVELMDRTEMPCQALVRMLAKKPGWKETNFQVMQMKLHIVALIAQKGNFSKTSAQIVLDGLVDKIGDVKCGNNAKEAMTAIAEACMLPWTAEQVMSMAFSQKNPKNQSETLNWLSNAIKEFGFSGLNVKAFISNVKTALAATNPAVRTSAITLLGVMYLYVGPSLRMFFEDEKPALLSQIDAEFEKMQGQSPPAPTRGISKHSISGTDEGEDGDEPDEVGTDVVDLLPRTEISDKITSELVSKIGDKNWKIRKEGLDEVAAIINEAKFIQPNIGELPTALKGRLNDSNKILVQQTLNILQQLAVAMGPNIKQHVKNLGIPIITVLGDSKNNVRAAALATVNAWAEQTGMKEWLEGEDLSEELKKENPFLRQEVSTTNMLCFTRDFYLLRSVDLPNKYACMDRMTFILMYLFFSPLSYTFLTIKFFLRFIYLRERAHAHVTEGRGRGRRREFSDFTPVEDSVSSTVETKPDPKKAKALGVSSKAKSAQGKKVPSKTSLKEDEDKSGPIFIVVPNGKEQRMKDEKGLKVLKWNFTTPRDEYIEQLKTQMSSCVAKWLQDEMFHSDFQHHNKALAVMVDHLESEKEGVIGCLDLILKWLTLRFFDTNTSVLMKALEYLKLLFTLLSEEEYHLTENEASSFIPYLILKVGEPKDVIRKDVRAILNRMCLVYPASKMFPFIMEGTKSKNSKQRAECLEELGCLVESYGMNVCQPTPGKALKEIAIHIGDRDNAVRNAALNTIVTVYNVHGDQVFKLIGTLSEKDMSMLEERIKRSAKRPSAAPVKQVEEKPPRTQSVNSNASMQRKGPAEDMSSKLNQARSMSGHPEAAQMVRREFQLDLDEIENDNGTVRCEMPELVQHKLDDIFEPVLIPEPKIRAVSPHFDDMHSNTASTINFIISQVASGDINTSIQALTQIDEVLRQEDKAEAMSGHIDQFLIATFMQLRLIYNTHMADEKLEKDEIIKLYSCIIGNMISLFQIESLAREASTGVLKDLMHGLITLMLDSRIEDLEEGQQVIRSVNLLVVKVLEKSDQTNILRNSLHSSCLWRMVRLLPDTINSINLDRILLDIHIFMKVFPKEKLKQCKSEFPIRTLKTLLHTLCKLKGPKILDHLTMIDNKNESELEAHLCRMMKHSMDQTGSKSEKETEKGASRIDEKSSKAKVNDFLAEIFKKIGSKENTKEGLAELYEYKKKYSDADIEPFLKNSSQFFQSYVERGLRVIEMEREGKGRIPTSTGISPQTEVTCMPAPTSMVSSIGNTNGEEVGPSVYLERLKILRQRCGLDNTKQDERPPLTSLLSKPAVPPVASSTDMLHSKLSQLRESREQHQHSDLDSNQTHSSGTMTTSSSSTANIDDLKKRLERIKSSRK</sequence>
<evidence type="ECO:0000256" key="11">
    <source>
        <dbReference type="ARBA" id="ARBA00023306"/>
    </source>
</evidence>
<evidence type="ECO:0000256" key="3">
    <source>
        <dbReference type="ARBA" id="ARBA00004647"/>
    </source>
</evidence>
<dbReference type="FunFam" id="1.25.10.10:FF:000050">
    <property type="entry name" value="Cytoskeleton-associated protein 5 isoform X1"/>
    <property type="match status" value="1"/>
</dbReference>
<proteinExistence type="inferred from homology"/>
<evidence type="ECO:0000256" key="12">
    <source>
        <dbReference type="ARBA" id="ARBA00023328"/>
    </source>
</evidence>
<feature type="compositionally biased region" description="Polar residues" evidence="17">
    <location>
        <begin position="1041"/>
        <end position="1051"/>
    </location>
</feature>
<evidence type="ECO:0000256" key="5">
    <source>
        <dbReference type="ARBA" id="ARBA00022490"/>
    </source>
</evidence>
<feature type="domain" description="TOG" evidence="18">
    <location>
        <begin position="478"/>
        <end position="690"/>
    </location>
</feature>
<name>A0A452SNX0_URSAM</name>
<dbReference type="GO" id="GO:0030951">
    <property type="term" value="P:establishment or maintenance of microtubule cytoskeleton polarity"/>
    <property type="evidence" value="ECO:0007669"/>
    <property type="project" value="InterPro"/>
</dbReference>
<keyword evidence="5" id="KW-0963">Cytoplasm</keyword>
<dbReference type="GO" id="GO:0000776">
    <property type="term" value="C:kinetochore"/>
    <property type="evidence" value="ECO:0007669"/>
    <property type="project" value="UniProtKB-KW"/>
</dbReference>
<evidence type="ECO:0000256" key="10">
    <source>
        <dbReference type="ARBA" id="ARBA00023212"/>
    </source>
</evidence>
<evidence type="ECO:0000256" key="8">
    <source>
        <dbReference type="ARBA" id="ARBA00022776"/>
    </source>
</evidence>
<comment type="similarity">
    <text evidence="13">Belongs to the TOG/XMAP215 family.</text>
</comment>
<feature type="repeat" description="HEAT" evidence="16">
    <location>
        <begin position="106"/>
        <end position="144"/>
    </location>
</feature>
<evidence type="ECO:0000256" key="2">
    <source>
        <dbReference type="ARBA" id="ARBA00004629"/>
    </source>
</evidence>
<keyword evidence="10" id="KW-0206">Cytoskeleton</keyword>
<dbReference type="PROSITE" id="PS50077">
    <property type="entry name" value="HEAT_REPEAT"/>
    <property type="match status" value="1"/>
</dbReference>
<evidence type="ECO:0000256" key="14">
    <source>
        <dbReference type="ARBA" id="ARBA00054737"/>
    </source>
</evidence>
<dbReference type="GO" id="GO:0051010">
    <property type="term" value="F:microtubule plus-end binding"/>
    <property type="evidence" value="ECO:0007669"/>
    <property type="project" value="InterPro"/>
</dbReference>
<feature type="compositionally biased region" description="Low complexity" evidence="17">
    <location>
        <begin position="1583"/>
        <end position="1596"/>
    </location>
</feature>
<evidence type="ECO:0000256" key="16">
    <source>
        <dbReference type="PROSITE-ProRule" id="PRU00103"/>
    </source>
</evidence>
<feature type="domain" description="TOG" evidence="18">
    <location>
        <begin position="791"/>
        <end position="1029"/>
    </location>
</feature>
<dbReference type="FunFam" id="1.25.10.10:FF:000019">
    <property type="entry name" value="Cytoskeleton-associated protein 5"/>
    <property type="match status" value="1"/>
</dbReference>
<comment type="function">
    <text evidence="14">Binds to the plus end of microtubules and regulates microtubule dynamics and microtubule organization. Acts as a processive microtubule polymerase. Promotes cytoplasmic microtubule nucleation and elongation. Plays a major role in organizing spindle poles. In spindle formation protects kinetochore microtubules from depolymerization by KIF2C and has an essential role in centrosomal microtubule assembly independently of KIF2C activity. Contributes to centrosome integrity. Acts as a component of the TACC3/ch-TOG/clathrin complex proposed to contribute to stabilization of kinetochore fibers of the mitotic spindle by acting as inter-microtubule bridge. The TACC3/ch-TOG/clathrin complex is required for the maintenance of kinetochore fiber tension. Enhances the strength of NDC80 complex-mediated kinetochore-tip microtubule attachments.</text>
</comment>
<dbReference type="InterPro" id="IPR011989">
    <property type="entry name" value="ARM-like"/>
</dbReference>
<feature type="compositionally biased region" description="Polar residues" evidence="17">
    <location>
        <begin position="1553"/>
        <end position="1564"/>
    </location>
</feature>
<evidence type="ECO:0000256" key="4">
    <source>
        <dbReference type="ARBA" id="ARBA00022454"/>
    </source>
</evidence>
<dbReference type="InterPro" id="IPR016024">
    <property type="entry name" value="ARM-type_fold"/>
</dbReference>
<reference evidence="19" key="2">
    <citation type="submission" date="2025-08" db="UniProtKB">
        <authorList>
            <consortium name="Ensembl"/>
        </authorList>
    </citation>
    <scope>IDENTIFICATION</scope>
</reference>
<protein>
    <recommendedName>
        <fullName evidence="15">Cytoskeleton-associated protein 5</fullName>
    </recommendedName>
</protein>
<dbReference type="Gene3D" id="1.25.10.10">
    <property type="entry name" value="Leucine-rich Repeat Variant"/>
    <property type="match status" value="4"/>
</dbReference>
<evidence type="ECO:0000256" key="6">
    <source>
        <dbReference type="ARBA" id="ARBA00022618"/>
    </source>
</evidence>
<dbReference type="PANTHER" id="PTHR12609">
    <property type="entry name" value="MICROTUBULE ASSOCIATED PROTEIN XMAP215"/>
    <property type="match status" value="1"/>
</dbReference>
<dbReference type="SMART" id="SM01349">
    <property type="entry name" value="TOG"/>
    <property type="match status" value="4"/>
</dbReference>
<dbReference type="GO" id="GO:0005813">
    <property type="term" value="C:centrosome"/>
    <property type="evidence" value="ECO:0007669"/>
    <property type="project" value="UniProtKB-SubCell"/>
</dbReference>
<evidence type="ECO:0000256" key="9">
    <source>
        <dbReference type="ARBA" id="ARBA00022838"/>
    </source>
</evidence>
<feature type="compositionally biased region" description="Basic and acidic residues" evidence="17">
    <location>
        <begin position="1565"/>
        <end position="1578"/>
    </location>
</feature>
<feature type="region of interest" description="Disordered" evidence="17">
    <location>
        <begin position="1021"/>
        <end position="1061"/>
    </location>
</feature>
<dbReference type="InterPro" id="IPR045110">
    <property type="entry name" value="XMAP215"/>
</dbReference>
<dbReference type="GO" id="GO:0051301">
    <property type="term" value="P:cell division"/>
    <property type="evidence" value="ECO:0007669"/>
    <property type="project" value="UniProtKB-KW"/>
</dbReference>
<organism evidence="19 20">
    <name type="scientific">Ursus americanus</name>
    <name type="common">American black bear</name>
    <name type="synonym">Euarctos americanus</name>
    <dbReference type="NCBI Taxonomy" id="9643"/>
    <lineage>
        <taxon>Eukaryota</taxon>
        <taxon>Metazoa</taxon>
        <taxon>Chordata</taxon>
        <taxon>Craniata</taxon>
        <taxon>Vertebrata</taxon>
        <taxon>Euteleostomi</taxon>
        <taxon>Mammalia</taxon>
        <taxon>Eutheria</taxon>
        <taxon>Laurasiatheria</taxon>
        <taxon>Carnivora</taxon>
        <taxon>Caniformia</taxon>
        <taxon>Ursidae</taxon>
        <taxon>Ursus</taxon>
    </lineage>
</organism>
<dbReference type="GO" id="GO:0007051">
    <property type="term" value="P:spindle organization"/>
    <property type="evidence" value="ECO:0007669"/>
    <property type="project" value="InterPro"/>
</dbReference>
<dbReference type="GO" id="GO:0061863">
    <property type="term" value="F:microtubule plus end polymerase"/>
    <property type="evidence" value="ECO:0007669"/>
    <property type="project" value="InterPro"/>
</dbReference>
<evidence type="ECO:0000259" key="18">
    <source>
        <dbReference type="SMART" id="SM01349"/>
    </source>
</evidence>
<evidence type="ECO:0000256" key="7">
    <source>
        <dbReference type="ARBA" id="ARBA00022737"/>
    </source>
</evidence>
<evidence type="ECO:0000313" key="19">
    <source>
        <dbReference type="Ensembl" id="ENSUAMP00000034382.1"/>
    </source>
</evidence>
<keyword evidence="8" id="KW-0498">Mitosis</keyword>
<dbReference type="Pfam" id="PF21041">
    <property type="entry name" value="XMAP215_CLASP_TOG"/>
    <property type="match status" value="2"/>
</dbReference>
<keyword evidence="7" id="KW-0677">Repeat</keyword>
<dbReference type="GO" id="GO:0000922">
    <property type="term" value="C:spindle pole"/>
    <property type="evidence" value="ECO:0007669"/>
    <property type="project" value="UniProtKB-SubCell"/>
</dbReference>
<dbReference type="InterPro" id="IPR021133">
    <property type="entry name" value="HEAT_type_2"/>
</dbReference>
<keyword evidence="4" id="KW-0158">Chromosome</keyword>
<gene>
    <name evidence="19" type="primary">CKAP5</name>
</gene>
<evidence type="ECO:0000256" key="13">
    <source>
        <dbReference type="ARBA" id="ARBA00025722"/>
    </source>
</evidence>
<reference evidence="19" key="3">
    <citation type="submission" date="2025-09" db="UniProtKB">
        <authorList>
            <consortium name="Ensembl"/>
        </authorList>
    </citation>
    <scope>IDENTIFICATION</scope>
</reference>
<keyword evidence="11" id="KW-0131">Cell cycle</keyword>
<dbReference type="Pfam" id="PF02985">
    <property type="entry name" value="HEAT"/>
    <property type="match status" value="1"/>
</dbReference>
<dbReference type="InterPro" id="IPR048491">
    <property type="entry name" value="XMAP215_CLASP_TOG"/>
</dbReference>
<feature type="region of interest" description="Disordered" evidence="17">
    <location>
        <begin position="1382"/>
        <end position="1403"/>
    </location>
</feature>
<evidence type="ECO:0000256" key="1">
    <source>
        <dbReference type="ARBA" id="ARBA00004300"/>
    </source>
</evidence>
<evidence type="ECO:0000256" key="17">
    <source>
        <dbReference type="SAM" id="MobiDB-lite"/>
    </source>
</evidence>
<dbReference type="InterPro" id="IPR000357">
    <property type="entry name" value="HEAT"/>
</dbReference>
<feature type="region of interest" description="Disordered" evidence="17">
    <location>
        <begin position="439"/>
        <end position="472"/>
    </location>
</feature>
<dbReference type="InterPro" id="IPR034085">
    <property type="entry name" value="TOG"/>
</dbReference>
<feature type="region of interest" description="Disordered" evidence="17">
    <location>
        <begin position="177"/>
        <end position="212"/>
    </location>
</feature>
<keyword evidence="12" id="KW-0137">Centromere</keyword>
<feature type="region of interest" description="Disordered" evidence="17">
    <location>
        <begin position="1530"/>
        <end position="1614"/>
    </location>
</feature>
<feature type="region of interest" description="Disordered" evidence="17">
    <location>
        <begin position="714"/>
        <end position="753"/>
    </location>
</feature>
<dbReference type="GO" id="GO:0046785">
    <property type="term" value="P:microtubule polymerization"/>
    <property type="evidence" value="ECO:0007669"/>
    <property type="project" value="InterPro"/>
</dbReference>
<dbReference type="SUPFAM" id="SSF48371">
    <property type="entry name" value="ARM repeat"/>
    <property type="match status" value="2"/>
</dbReference>
<feature type="domain" description="TOG" evidence="18">
    <location>
        <begin position="1"/>
        <end position="172"/>
    </location>
</feature>
<keyword evidence="20" id="KW-1185">Reference proteome</keyword>
<feature type="compositionally biased region" description="Acidic residues" evidence="17">
    <location>
        <begin position="461"/>
        <end position="472"/>
    </location>
</feature>
<feature type="compositionally biased region" description="Basic and acidic residues" evidence="17">
    <location>
        <begin position="1600"/>
        <end position="1614"/>
    </location>
</feature>
<dbReference type="FunFam" id="1.25.10.10:FF:000068">
    <property type="entry name" value="cytoskeleton-associated protein 5 isoform X1"/>
    <property type="match status" value="1"/>
</dbReference>
<feature type="compositionally biased region" description="Basic and acidic residues" evidence="17">
    <location>
        <begin position="1389"/>
        <end position="1403"/>
    </location>
</feature>
<dbReference type="Proteomes" id="UP000291022">
    <property type="component" value="Unassembled WGS sequence"/>
</dbReference>
<keyword evidence="6" id="KW-0132">Cell division</keyword>
<dbReference type="GeneTree" id="ENSGT00390000014757"/>